<accession>X1VV99</accession>
<dbReference type="AlphaFoldDB" id="X1VV99"/>
<proteinExistence type="predicted"/>
<dbReference type="EMBL" id="BARW01040999">
    <property type="protein sequence ID" value="GAJ21821.1"/>
    <property type="molecule type" value="Genomic_DNA"/>
</dbReference>
<evidence type="ECO:0000313" key="1">
    <source>
        <dbReference type="EMBL" id="GAJ21821.1"/>
    </source>
</evidence>
<reference evidence="1" key="1">
    <citation type="journal article" date="2014" name="Front. Microbiol.">
        <title>High frequency of phylogenetically diverse reductive dehalogenase-homologous genes in deep subseafloor sedimentary metagenomes.</title>
        <authorList>
            <person name="Kawai M."/>
            <person name="Futagami T."/>
            <person name="Toyoda A."/>
            <person name="Takaki Y."/>
            <person name="Nishi S."/>
            <person name="Hori S."/>
            <person name="Arai W."/>
            <person name="Tsubouchi T."/>
            <person name="Morono Y."/>
            <person name="Uchiyama I."/>
            <person name="Ito T."/>
            <person name="Fujiyama A."/>
            <person name="Inagaki F."/>
            <person name="Takami H."/>
        </authorList>
    </citation>
    <scope>NUCLEOTIDE SEQUENCE</scope>
    <source>
        <strain evidence="1">Expedition CK06-06</strain>
    </source>
</reference>
<sequence length="86" mass="8868">PGTATVSSSGIIKGIASCTASTAAIITVSYTEDSIPKTNTVSGEVVARFPITIISFNKMNQLEGTVGTGDNRIIIDTVSGDIHINK</sequence>
<organism evidence="1">
    <name type="scientific">marine sediment metagenome</name>
    <dbReference type="NCBI Taxonomy" id="412755"/>
    <lineage>
        <taxon>unclassified sequences</taxon>
        <taxon>metagenomes</taxon>
        <taxon>ecological metagenomes</taxon>
    </lineage>
</organism>
<protein>
    <submittedName>
        <fullName evidence="1">Uncharacterized protein</fullName>
    </submittedName>
</protein>
<comment type="caution">
    <text evidence="1">The sequence shown here is derived from an EMBL/GenBank/DDBJ whole genome shotgun (WGS) entry which is preliminary data.</text>
</comment>
<name>X1VV99_9ZZZZ</name>
<feature type="non-terminal residue" evidence="1">
    <location>
        <position position="1"/>
    </location>
</feature>
<gene>
    <name evidence="1" type="ORF">S12H4_61643</name>
</gene>